<dbReference type="InterPro" id="IPR025662">
    <property type="entry name" value="Sigma_54_int_dom_ATP-bd_1"/>
</dbReference>
<accession>A0A6N8J899</accession>
<feature type="domain" description="Sigma-54 factor interaction" evidence="7">
    <location>
        <begin position="53"/>
        <end position="282"/>
    </location>
</feature>
<dbReference type="SUPFAM" id="SSF52540">
    <property type="entry name" value="P-loop containing nucleoside triphosphate hydrolases"/>
    <property type="match status" value="1"/>
</dbReference>
<dbReference type="InterPro" id="IPR009057">
    <property type="entry name" value="Homeodomain-like_sf"/>
</dbReference>
<evidence type="ECO:0000259" key="7">
    <source>
        <dbReference type="PROSITE" id="PS50045"/>
    </source>
</evidence>
<evidence type="ECO:0000256" key="5">
    <source>
        <dbReference type="ARBA" id="ARBA00023159"/>
    </source>
</evidence>
<evidence type="ECO:0000313" key="8">
    <source>
        <dbReference type="EMBL" id="MVT40352.1"/>
    </source>
</evidence>
<keyword evidence="3" id="KW-0805">Transcription regulation</keyword>
<dbReference type="GO" id="GO:0005524">
    <property type="term" value="F:ATP binding"/>
    <property type="evidence" value="ECO:0007669"/>
    <property type="project" value="UniProtKB-KW"/>
</dbReference>
<dbReference type="GO" id="GO:0006355">
    <property type="term" value="P:regulation of DNA-templated transcription"/>
    <property type="evidence" value="ECO:0007669"/>
    <property type="project" value="InterPro"/>
</dbReference>
<dbReference type="SUPFAM" id="SSF46689">
    <property type="entry name" value="Homeodomain-like"/>
    <property type="match status" value="1"/>
</dbReference>
<dbReference type="InterPro" id="IPR027417">
    <property type="entry name" value="P-loop_NTPase"/>
</dbReference>
<dbReference type="InterPro" id="IPR002078">
    <property type="entry name" value="Sigma_54_int"/>
</dbReference>
<dbReference type="Proteomes" id="UP000468388">
    <property type="component" value="Unassembled WGS sequence"/>
</dbReference>
<dbReference type="Gene3D" id="3.40.50.300">
    <property type="entry name" value="P-loop containing nucleotide triphosphate hydrolases"/>
    <property type="match status" value="1"/>
</dbReference>
<dbReference type="OrthoDB" id="9782110at2"/>
<keyword evidence="6" id="KW-0804">Transcription</keyword>
<sequence>MESFQEHHFPSPEIFEKLADLIAIQVSYILLHEKLNNELIPSSVPENYPFEEMIGKSKPLLEVFDHISMVSRTDTSVLLLGETGTGKELIAQAIHRLSSRAAKTLVKLNCAALPPQLIESELFGHEKGAFTGAIEKRIGKFEVADGSTLFLDEIGELPLELQAKLLRALQEKEIEHLGSNKVIKVNVRIIAATNRELDKEVMAGRFRADLYFRLNVFPIYIPPLRERKEDIPLLAGHFLQQMGTKLGKVFRGISPEVLQQLSAYDWPGNIRELEHVIERNAILCKGDYIQDLQLASSSHIRSETGFAIKTWEEHEKEYILYVLAKCNGRVSGAKGAAQALGIPPTTLESKMKKLGIKRQHYPGTKE</sequence>
<dbReference type="Pfam" id="PF02954">
    <property type="entry name" value="HTH_8"/>
    <property type="match status" value="1"/>
</dbReference>
<dbReference type="FunFam" id="1.10.8.60:FF:000014">
    <property type="entry name" value="DNA-binding transcriptional regulator NtrC"/>
    <property type="match status" value="1"/>
</dbReference>
<dbReference type="InterPro" id="IPR025944">
    <property type="entry name" value="Sigma_54_int_dom_CS"/>
</dbReference>
<dbReference type="PANTHER" id="PTHR32071">
    <property type="entry name" value="TRANSCRIPTIONAL REGULATORY PROTEIN"/>
    <property type="match status" value="1"/>
</dbReference>
<dbReference type="Gene3D" id="1.10.8.60">
    <property type="match status" value="1"/>
</dbReference>
<dbReference type="PROSITE" id="PS50045">
    <property type="entry name" value="SIGMA54_INTERACT_4"/>
    <property type="match status" value="1"/>
</dbReference>
<dbReference type="InterPro" id="IPR002197">
    <property type="entry name" value="HTH_Fis"/>
</dbReference>
<evidence type="ECO:0000256" key="4">
    <source>
        <dbReference type="ARBA" id="ARBA00023125"/>
    </source>
</evidence>
<keyword evidence="9" id="KW-1185">Reference proteome</keyword>
<evidence type="ECO:0000256" key="1">
    <source>
        <dbReference type="ARBA" id="ARBA00022741"/>
    </source>
</evidence>
<gene>
    <name evidence="8" type="ORF">GO495_07145</name>
</gene>
<dbReference type="PROSITE" id="PS00688">
    <property type="entry name" value="SIGMA54_INTERACT_3"/>
    <property type="match status" value="1"/>
</dbReference>
<keyword evidence="5" id="KW-0010">Activator</keyword>
<evidence type="ECO:0000256" key="3">
    <source>
        <dbReference type="ARBA" id="ARBA00023015"/>
    </source>
</evidence>
<dbReference type="PANTHER" id="PTHR32071:SF123">
    <property type="entry name" value="DNA-BINDING TRANSCRIPTIONAL ACTIVATOR HYFR-RELATED"/>
    <property type="match status" value="1"/>
</dbReference>
<dbReference type="Pfam" id="PF00158">
    <property type="entry name" value="Sigma54_activat"/>
    <property type="match status" value="1"/>
</dbReference>
<evidence type="ECO:0000313" key="9">
    <source>
        <dbReference type="Proteomes" id="UP000468388"/>
    </source>
</evidence>
<dbReference type="InterPro" id="IPR058031">
    <property type="entry name" value="AAA_lid_NorR"/>
</dbReference>
<reference evidence="8 9" key="1">
    <citation type="submission" date="2019-12" db="EMBL/GenBank/DDBJ databases">
        <title>The draft genomic sequence of strain Chitinophaga oryziterrae JCM 16595.</title>
        <authorList>
            <person name="Zhang X."/>
        </authorList>
    </citation>
    <scope>NUCLEOTIDE SEQUENCE [LARGE SCALE GENOMIC DNA]</scope>
    <source>
        <strain evidence="8 9">JCM 16595</strain>
    </source>
</reference>
<dbReference type="InterPro" id="IPR003593">
    <property type="entry name" value="AAA+_ATPase"/>
</dbReference>
<name>A0A6N8J899_9BACT</name>
<dbReference type="EMBL" id="WRXO01000001">
    <property type="protein sequence ID" value="MVT40352.1"/>
    <property type="molecule type" value="Genomic_DNA"/>
</dbReference>
<dbReference type="PROSITE" id="PS00675">
    <property type="entry name" value="SIGMA54_INTERACT_1"/>
    <property type="match status" value="1"/>
</dbReference>
<dbReference type="FunFam" id="3.40.50.300:FF:000006">
    <property type="entry name" value="DNA-binding transcriptional regulator NtrC"/>
    <property type="match status" value="1"/>
</dbReference>
<evidence type="ECO:0000256" key="6">
    <source>
        <dbReference type="ARBA" id="ARBA00023163"/>
    </source>
</evidence>
<dbReference type="GO" id="GO:0043565">
    <property type="term" value="F:sequence-specific DNA binding"/>
    <property type="evidence" value="ECO:0007669"/>
    <property type="project" value="InterPro"/>
</dbReference>
<proteinExistence type="predicted"/>
<dbReference type="SMART" id="SM00382">
    <property type="entry name" value="AAA"/>
    <property type="match status" value="1"/>
</dbReference>
<evidence type="ECO:0000256" key="2">
    <source>
        <dbReference type="ARBA" id="ARBA00022840"/>
    </source>
</evidence>
<keyword evidence="4" id="KW-0238">DNA-binding</keyword>
<keyword evidence="2" id="KW-0067">ATP-binding</keyword>
<organism evidence="8 9">
    <name type="scientific">Chitinophaga oryziterrae</name>
    <dbReference type="NCBI Taxonomy" id="1031224"/>
    <lineage>
        <taxon>Bacteria</taxon>
        <taxon>Pseudomonadati</taxon>
        <taxon>Bacteroidota</taxon>
        <taxon>Chitinophagia</taxon>
        <taxon>Chitinophagales</taxon>
        <taxon>Chitinophagaceae</taxon>
        <taxon>Chitinophaga</taxon>
    </lineage>
</organism>
<dbReference type="CDD" id="cd00009">
    <property type="entry name" value="AAA"/>
    <property type="match status" value="1"/>
</dbReference>
<comment type="caution">
    <text evidence="8">The sequence shown here is derived from an EMBL/GenBank/DDBJ whole genome shotgun (WGS) entry which is preliminary data.</text>
</comment>
<keyword evidence="1" id="KW-0547">Nucleotide-binding</keyword>
<dbReference type="Gene3D" id="1.10.10.60">
    <property type="entry name" value="Homeodomain-like"/>
    <property type="match status" value="1"/>
</dbReference>
<protein>
    <submittedName>
        <fullName evidence="8">AAA domain-containing protein</fullName>
    </submittedName>
</protein>
<dbReference type="AlphaFoldDB" id="A0A6N8J899"/>
<dbReference type="Pfam" id="PF25601">
    <property type="entry name" value="AAA_lid_14"/>
    <property type="match status" value="1"/>
</dbReference>